<feature type="transmembrane region" description="Helical" evidence="1">
    <location>
        <begin position="106"/>
        <end position="127"/>
    </location>
</feature>
<proteinExistence type="predicted"/>
<reference evidence="2 3" key="1">
    <citation type="journal article" date="2014" name="Nature">
        <title>Sequential evolution of bacterial morphology by co-option of a developmental regulator.</title>
        <authorList>
            <person name="Jiang C."/>
            <person name="Brown P.J."/>
            <person name="Ducret A."/>
            <person name="Brun Y.V."/>
        </authorList>
    </citation>
    <scope>NUCLEOTIDE SEQUENCE [LARGE SCALE GENOMIC DNA]</scope>
    <source>
        <strain evidence="2 3">DSM 16100</strain>
    </source>
</reference>
<feature type="transmembrane region" description="Helical" evidence="1">
    <location>
        <begin position="80"/>
        <end position="100"/>
    </location>
</feature>
<dbReference type="AlphaFoldDB" id="V4PJ33"/>
<feature type="transmembrane region" description="Helical" evidence="1">
    <location>
        <begin position="12"/>
        <end position="31"/>
    </location>
</feature>
<name>V4PJ33_9CAUL</name>
<dbReference type="PATRIC" id="fig|1121022.4.peg.912"/>
<evidence type="ECO:0000256" key="1">
    <source>
        <dbReference type="SAM" id="Phobius"/>
    </source>
</evidence>
<evidence type="ECO:0000313" key="2">
    <source>
        <dbReference type="EMBL" id="ESQ93972.1"/>
    </source>
</evidence>
<dbReference type="eggNOG" id="ENOG50335VG">
    <property type="taxonomic scope" value="Bacteria"/>
</dbReference>
<keyword evidence="1" id="KW-1133">Transmembrane helix</keyword>
<dbReference type="OrthoDB" id="7632355at2"/>
<keyword evidence="3" id="KW-1185">Reference proteome</keyword>
<keyword evidence="1" id="KW-0812">Transmembrane</keyword>
<comment type="caution">
    <text evidence="2">The sequence shown here is derived from an EMBL/GenBank/DDBJ whole genome shotgun (WGS) entry which is preliminary data.</text>
</comment>
<organism evidence="2 3">
    <name type="scientific">Asticcacaulis benevestitus DSM 16100 = ATCC BAA-896</name>
    <dbReference type="NCBI Taxonomy" id="1121022"/>
    <lineage>
        <taxon>Bacteria</taxon>
        <taxon>Pseudomonadati</taxon>
        <taxon>Pseudomonadota</taxon>
        <taxon>Alphaproteobacteria</taxon>
        <taxon>Caulobacterales</taxon>
        <taxon>Caulobacteraceae</taxon>
        <taxon>Asticcacaulis</taxon>
    </lineage>
</organism>
<accession>V4PJ33</accession>
<dbReference type="EMBL" id="AWGB01000006">
    <property type="protein sequence ID" value="ESQ93972.1"/>
    <property type="molecule type" value="Genomic_DNA"/>
</dbReference>
<evidence type="ECO:0000313" key="3">
    <source>
        <dbReference type="Proteomes" id="UP000017837"/>
    </source>
</evidence>
<protein>
    <submittedName>
        <fullName evidence="2">Uncharacterized protein</fullName>
    </submittedName>
</protein>
<dbReference type="Proteomes" id="UP000017837">
    <property type="component" value="Unassembled WGS sequence"/>
</dbReference>
<gene>
    <name evidence="2" type="ORF">ABENE_04595</name>
</gene>
<sequence>MTASQLFASYWWLIFPIFGMSMGLIGMLGTFRHRSETLKLIKYYADQGKEPPPALLDALRSNEPHGFDYSARHGRRRGGAWTQVVVFGALSAAFGYFGYYGGGGQVFIALALGFGVAAVSLLVISIIRAAASRPADLDTKD</sequence>
<dbReference type="STRING" id="1121022.GCA_000376105_00226"/>
<dbReference type="RefSeq" id="WP_018079907.1">
    <property type="nucleotide sequence ID" value="NZ_AQWM01000001.1"/>
</dbReference>
<keyword evidence="1" id="KW-0472">Membrane</keyword>